<dbReference type="GeneID" id="63209856"/>
<keyword evidence="2" id="KW-1185">Reference proteome</keyword>
<proteinExistence type="predicted"/>
<dbReference type="InterPro" id="IPR045677">
    <property type="entry name" value="DUF6197"/>
</dbReference>
<evidence type="ECO:0000313" key="1">
    <source>
        <dbReference type="EMBL" id="AXH67849.1"/>
    </source>
</evidence>
<protein>
    <submittedName>
        <fullName evidence="1">Uncharacterized protein</fullName>
    </submittedName>
</protein>
<sequence>MMSSLTEPDAEAVEELKAALERLRKDGWNRGKFHDVITGKCCALGAFGNAFPTDSPGVAYLAYAIRSRKGGHPYPPDMPDMSVVIRFNDAHGRKWAEVETVFLDAIRYAEGKGVHVRSSA</sequence>
<dbReference type="RefSeq" id="YP_010013273.1">
    <property type="nucleotide sequence ID" value="NC_053510.1"/>
</dbReference>
<organism evidence="1 2">
    <name type="scientific">Mycobacterium phage Bromden</name>
    <dbReference type="NCBI Taxonomy" id="2283252"/>
    <lineage>
        <taxon>Viruses</taxon>
        <taxon>Duplodnaviria</taxon>
        <taxon>Heunggongvirae</taxon>
        <taxon>Uroviricota</taxon>
        <taxon>Caudoviricetes</taxon>
        <taxon>Vilmaviridae</taxon>
        <taxon>Lclasvirinae</taxon>
        <taxon>Bromdenvirus</taxon>
        <taxon>Bromdenvirus bromden</taxon>
    </lineage>
</organism>
<dbReference type="Pfam" id="PF19698">
    <property type="entry name" value="DUF6197"/>
    <property type="match status" value="1"/>
</dbReference>
<dbReference type="EMBL" id="MH576973">
    <property type="protein sequence ID" value="AXH67849.1"/>
    <property type="molecule type" value="Genomic_DNA"/>
</dbReference>
<reference evidence="2" key="1">
    <citation type="submission" date="2018-07" db="EMBL/GenBank/DDBJ databases">
        <authorList>
            <person name="Quirk P.G."/>
            <person name="Krulwich T.A."/>
        </authorList>
    </citation>
    <scope>NUCLEOTIDE SEQUENCE [LARGE SCALE GENOMIC DNA]</scope>
</reference>
<dbReference type="Proteomes" id="UP000258832">
    <property type="component" value="Segment"/>
</dbReference>
<evidence type="ECO:0000313" key="2">
    <source>
        <dbReference type="Proteomes" id="UP000258832"/>
    </source>
</evidence>
<dbReference type="KEGG" id="vg:63209856"/>
<accession>A0A345MBH8</accession>
<name>A0A345MBH8_9CAUD</name>
<gene>
    <name evidence="1" type="primary">43</name>
    <name evidence="1" type="ORF">SEA_BROMDEN_43</name>
</gene>